<dbReference type="InterPro" id="IPR036259">
    <property type="entry name" value="MFS_trans_sf"/>
</dbReference>
<keyword evidence="2" id="KW-1133">Transmembrane helix</keyword>
<keyword evidence="2" id="KW-0472">Membrane</keyword>
<sequence>MSEPEIVKQGESAEPADEVKAGRLRIGRRTAIALAFGSSAAVLVLELISLRLVAPYLGLTLETNTAIIGVALAAIATGAAMGGRLADVVPPTRSLGPTILISGALIMLILPVVRWTGEAVRGGSSNAVFLAVAIAMFVPASLLAAVTPMVTKLQLGTLAETGTVVGRLSAYATVGAIAGTILTGFVFVAQVPTSTIVLWLGGFLVVAGLALTLVLRGVRAAAGPLAIAVVGTGLTVLAPKPCEVETAYHCARVVEDPARASGRTLYLDRLRHSYVDLNDPTYLEFEYAKDIVAAVDARWAASEPVKALHVGGGGLTLPRYFQATRPGTHNKVFEIDPGVIQIDKDQLGAKTGPDLEVIVRDGRLGVRDEPTDSRDVVIGDAFGGVAVPWHLTTRETVADIRRVLDADGIYAVNVIDFGPLAFARAEVRTIAAEFPHTAVVARKEKVAGETGGNLVVLGSDRPFDAAAILAAIGPERAPLYEVVSEPDELKAFIRDAPLLTDDFAPVDQLLTPYPS</sequence>
<feature type="transmembrane region" description="Helical" evidence="2">
    <location>
        <begin position="127"/>
        <end position="147"/>
    </location>
</feature>
<keyword evidence="1" id="KW-0620">Polyamine biosynthesis</keyword>
<reference evidence="3 4" key="1">
    <citation type="submission" date="2024-09" db="EMBL/GenBank/DDBJ databases">
        <authorList>
            <person name="Sun Q."/>
            <person name="Mori K."/>
        </authorList>
    </citation>
    <scope>NUCLEOTIDE SEQUENCE [LARGE SCALE GENOMIC DNA]</scope>
    <source>
        <strain evidence="3 4">CGMCC 1.15906</strain>
    </source>
</reference>
<evidence type="ECO:0000256" key="2">
    <source>
        <dbReference type="SAM" id="Phobius"/>
    </source>
</evidence>
<dbReference type="NCBIfam" id="NF037959">
    <property type="entry name" value="MFS_SpdSyn"/>
    <property type="match status" value="1"/>
</dbReference>
<dbReference type="PANTHER" id="PTHR43317:SF1">
    <property type="entry name" value="THERMOSPERMINE SYNTHASE ACAULIS5"/>
    <property type="match status" value="1"/>
</dbReference>
<feature type="transmembrane region" description="Helical" evidence="2">
    <location>
        <begin position="196"/>
        <end position="215"/>
    </location>
</feature>
<evidence type="ECO:0000313" key="4">
    <source>
        <dbReference type="Proteomes" id="UP001589890"/>
    </source>
</evidence>
<dbReference type="Proteomes" id="UP001589890">
    <property type="component" value="Unassembled WGS sequence"/>
</dbReference>
<feature type="transmembrane region" description="Helical" evidence="2">
    <location>
        <begin position="31"/>
        <end position="54"/>
    </location>
</feature>
<feature type="transmembrane region" description="Helical" evidence="2">
    <location>
        <begin position="66"/>
        <end position="83"/>
    </location>
</feature>
<evidence type="ECO:0000313" key="3">
    <source>
        <dbReference type="EMBL" id="MFC0626352.1"/>
    </source>
</evidence>
<dbReference type="SUPFAM" id="SSF103473">
    <property type="entry name" value="MFS general substrate transporter"/>
    <property type="match status" value="1"/>
</dbReference>
<feature type="transmembrane region" description="Helical" evidence="2">
    <location>
        <begin position="95"/>
        <end position="115"/>
    </location>
</feature>
<keyword evidence="2" id="KW-0812">Transmembrane</keyword>
<comment type="caution">
    <text evidence="3">The sequence shown here is derived from an EMBL/GenBank/DDBJ whole genome shotgun (WGS) entry which is preliminary data.</text>
</comment>
<protein>
    <submittedName>
        <fullName evidence="3">Fused MFS/spermidine synthase</fullName>
    </submittedName>
</protein>
<organism evidence="3 4">
    <name type="scientific">Kribbella deserti</name>
    <dbReference type="NCBI Taxonomy" id="1926257"/>
    <lineage>
        <taxon>Bacteria</taxon>
        <taxon>Bacillati</taxon>
        <taxon>Actinomycetota</taxon>
        <taxon>Actinomycetes</taxon>
        <taxon>Propionibacteriales</taxon>
        <taxon>Kribbellaceae</taxon>
        <taxon>Kribbella</taxon>
    </lineage>
</organism>
<dbReference type="Gene3D" id="3.40.50.150">
    <property type="entry name" value="Vaccinia Virus protein VP39"/>
    <property type="match status" value="1"/>
</dbReference>
<dbReference type="InterPro" id="IPR029063">
    <property type="entry name" value="SAM-dependent_MTases_sf"/>
</dbReference>
<feature type="transmembrane region" description="Helical" evidence="2">
    <location>
        <begin position="168"/>
        <end position="190"/>
    </location>
</feature>
<evidence type="ECO:0000256" key="1">
    <source>
        <dbReference type="ARBA" id="ARBA00023115"/>
    </source>
</evidence>
<dbReference type="PANTHER" id="PTHR43317">
    <property type="entry name" value="THERMOSPERMINE SYNTHASE ACAULIS5"/>
    <property type="match status" value="1"/>
</dbReference>
<keyword evidence="4" id="KW-1185">Reference proteome</keyword>
<dbReference type="EMBL" id="JBHLTC010000024">
    <property type="protein sequence ID" value="MFC0626352.1"/>
    <property type="molecule type" value="Genomic_DNA"/>
</dbReference>
<proteinExistence type="predicted"/>
<dbReference type="SUPFAM" id="SSF53335">
    <property type="entry name" value="S-adenosyl-L-methionine-dependent methyltransferases"/>
    <property type="match status" value="1"/>
</dbReference>
<gene>
    <name evidence="3" type="ORF">ACFFGN_19895</name>
</gene>
<dbReference type="RefSeq" id="WP_380049713.1">
    <property type="nucleotide sequence ID" value="NZ_JBHLTC010000024.1"/>
</dbReference>
<name>A0ABV6QNY7_9ACTN</name>
<accession>A0ABV6QNY7</accession>